<evidence type="ECO:0000313" key="5">
    <source>
        <dbReference type="EMBL" id="CEO56080.1"/>
    </source>
</evidence>
<evidence type="ECO:0008006" key="6">
    <source>
        <dbReference type="Google" id="ProtNLM"/>
    </source>
</evidence>
<dbReference type="Pfam" id="PF00871">
    <property type="entry name" value="Acetate_kinase"/>
    <property type="match status" value="1"/>
</dbReference>
<sequence length="183" mass="19724">MGLTPLSGLPGATRSGNVDPSLVFHYASDVGKLSPASTEKLHISKADQILNKESGLSTLAGTRDFAAIQEPIVQSTHNTLLHSTFLWTVFAPLLGAITSRSKTRLFFAGGIGEKSARFRSAVVKNTGCLGFAISDAANDSISTEGSITQDISGEHTRSKVLVCRTDEQIEMAYMCYRKDELWN</sequence>
<organism evidence="5">
    <name type="scientific">Bionectria ochroleuca</name>
    <name type="common">Gliocladium roseum</name>
    <dbReference type="NCBI Taxonomy" id="29856"/>
    <lineage>
        <taxon>Eukaryota</taxon>
        <taxon>Fungi</taxon>
        <taxon>Dikarya</taxon>
        <taxon>Ascomycota</taxon>
        <taxon>Pezizomycotina</taxon>
        <taxon>Sordariomycetes</taxon>
        <taxon>Hypocreomycetidae</taxon>
        <taxon>Hypocreales</taxon>
        <taxon>Bionectriaceae</taxon>
        <taxon>Clonostachys</taxon>
    </lineage>
</organism>
<proteinExistence type="predicted"/>
<name>A0A0B7KMI3_BIOOC</name>
<gene>
    <name evidence="5" type="ORF">BN869_000012138_1</name>
</gene>
<evidence type="ECO:0000256" key="4">
    <source>
        <dbReference type="ARBA" id="ARBA00022840"/>
    </source>
</evidence>
<dbReference type="Gene3D" id="3.30.420.40">
    <property type="match status" value="1"/>
</dbReference>
<keyword evidence="2" id="KW-0547">Nucleotide-binding</keyword>
<dbReference type="SUPFAM" id="SSF53067">
    <property type="entry name" value="Actin-like ATPase domain"/>
    <property type="match status" value="1"/>
</dbReference>
<dbReference type="GO" id="GO:0005524">
    <property type="term" value="F:ATP binding"/>
    <property type="evidence" value="ECO:0007669"/>
    <property type="project" value="UniProtKB-KW"/>
</dbReference>
<dbReference type="GO" id="GO:0008776">
    <property type="term" value="F:acetate kinase activity"/>
    <property type="evidence" value="ECO:0007669"/>
    <property type="project" value="TreeGrafter"/>
</dbReference>
<dbReference type="PANTHER" id="PTHR21060:SF15">
    <property type="entry name" value="ACETATE KINASE-RELATED"/>
    <property type="match status" value="1"/>
</dbReference>
<dbReference type="PANTHER" id="PTHR21060">
    <property type="entry name" value="ACETATE KINASE"/>
    <property type="match status" value="1"/>
</dbReference>
<dbReference type="GO" id="GO:0006083">
    <property type="term" value="P:acetate metabolic process"/>
    <property type="evidence" value="ECO:0007669"/>
    <property type="project" value="TreeGrafter"/>
</dbReference>
<keyword evidence="4" id="KW-0067">ATP-binding</keyword>
<dbReference type="EMBL" id="CDPU01000061">
    <property type="protein sequence ID" value="CEO56080.1"/>
    <property type="molecule type" value="Genomic_DNA"/>
</dbReference>
<reference evidence="5" key="1">
    <citation type="submission" date="2015-01" db="EMBL/GenBank/DDBJ databases">
        <authorList>
            <person name="Durling Mikael"/>
        </authorList>
    </citation>
    <scope>NUCLEOTIDE SEQUENCE</scope>
</reference>
<protein>
    <recommendedName>
        <fullName evidence="6">Acetate kinase</fullName>
    </recommendedName>
</protein>
<evidence type="ECO:0000256" key="3">
    <source>
        <dbReference type="ARBA" id="ARBA00022777"/>
    </source>
</evidence>
<dbReference type="InterPro" id="IPR043129">
    <property type="entry name" value="ATPase_NBD"/>
</dbReference>
<evidence type="ECO:0000256" key="1">
    <source>
        <dbReference type="ARBA" id="ARBA00022679"/>
    </source>
</evidence>
<dbReference type="InterPro" id="IPR000890">
    <property type="entry name" value="Aliphatic_acid_kin_short-chain"/>
</dbReference>
<keyword evidence="1" id="KW-0808">Transferase</keyword>
<accession>A0A0B7KMI3</accession>
<keyword evidence="3" id="KW-0418">Kinase</keyword>
<evidence type="ECO:0000256" key="2">
    <source>
        <dbReference type="ARBA" id="ARBA00022741"/>
    </source>
</evidence>
<dbReference type="AlphaFoldDB" id="A0A0B7KMI3"/>